<dbReference type="OrthoDB" id="1933717at2759"/>
<evidence type="ECO:0000313" key="4">
    <source>
        <dbReference type="Proteomes" id="UP000800041"/>
    </source>
</evidence>
<dbReference type="PANTHER" id="PTHR42901">
    <property type="entry name" value="ALCOHOL DEHYDROGENASE"/>
    <property type="match status" value="1"/>
</dbReference>
<protein>
    <submittedName>
        <fullName evidence="3">NAD(P)-binding protein</fullName>
    </submittedName>
</protein>
<evidence type="ECO:0000256" key="2">
    <source>
        <dbReference type="ARBA" id="ARBA00023002"/>
    </source>
</evidence>
<keyword evidence="4" id="KW-1185">Reference proteome</keyword>
<dbReference type="Gene3D" id="3.40.50.720">
    <property type="entry name" value="NAD(P)-binding Rossmann-like Domain"/>
    <property type="match status" value="1"/>
</dbReference>
<dbReference type="EMBL" id="ML977139">
    <property type="protein sequence ID" value="KAF1991381.1"/>
    <property type="molecule type" value="Genomic_DNA"/>
</dbReference>
<comment type="similarity">
    <text evidence="1">Belongs to the short-chain dehydrogenases/reductases (SDR) family.</text>
</comment>
<dbReference type="CDD" id="cd05233">
    <property type="entry name" value="SDR_c"/>
    <property type="match status" value="1"/>
</dbReference>
<reference evidence="3" key="1">
    <citation type="journal article" date="2020" name="Stud. Mycol.">
        <title>101 Dothideomycetes genomes: a test case for predicting lifestyles and emergence of pathogens.</title>
        <authorList>
            <person name="Haridas S."/>
            <person name="Albert R."/>
            <person name="Binder M."/>
            <person name="Bloem J."/>
            <person name="Labutti K."/>
            <person name="Salamov A."/>
            <person name="Andreopoulos B."/>
            <person name="Baker S."/>
            <person name="Barry K."/>
            <person name="Bills G."/>
            <person name="Bluhm B."/>
            <person name="Cannon C."/>
            <person name="Castanera R."/>
            <person name="Culley D."/>
            <person name="Daum C."/>
            <person name="Ezra D."/>
            <person name="Gonzalez J."/>
            <person name="Henrissat B."/>
            <person name="Kuo A."/>
            <person name="Liang C."/>
            <person name="Lipzen A."/>
            <person name="Lutzoni F."/>
            <person name="Magnuson J."/>
            <person name="Mondo S."/>
            <person name="Nolan M."/>
            <person name="Ohm R."/>
            <person name="Pangilinan J."/>
            <person name="Park H.-J."/>
            <person name="Ramirez L."/>
            <person name="Alfaro M."/>
            <person name="Sun H."/>
            <person name="Tritt A."/>
            <person name="Yoshinaga Y."/>
            <person name="Zwiers L.-H."/>
            <person name="Turgeon B."/>
            <person name="Goodwin S."/>
            <person name="Spatafora J."/>
            <person name="Crous P."/>
            <person name="Grigoriev I."/>
        </authorList>
    </citation>
    <scope>NUCLEOTIDE SEQUENCE</scope>
    <source>
        <strain evidence="3">CBS 113979</strain>
    </source>
</reference>
<dbReference type="PRINTS" id="PR00081">
    <property type="entry name" value="GDHRDH"/>
</dbReference>
<accession>A0A6G1HDT1</accession>
<dbReference type="SUPFAM" id="SSF51735">
    <property type="entry name" value="NAD(P)-binding Rossmann-fold domains"/>
    <property type="match status" value="1"/>
</dbReference>
<dbReference type="InterPro" id="IPR002347">
    <property type="entry name" value="SDR_fam"/>
</dbReference>
<dbReference type="AlphaFoldDB" id="A0A6G1HDT1"/>
<name>A0A6G1HDT1_9PEZI</name>
<proteinExistence type="inferred from homology"/>
<dbReference type="GO" id="GO:0016491">
    <property type="term" value="F:oxidoreductase activity"/>
    <property type="evidence" value="ECO:0007669"/>
    <property type="project" value="UniProtKB-KW"/>
</dbReference>
<evidence type="ECO:0000256" key="1">
    <source>
        <dbReference type="ARBA" id="ARBA00006484"/>
    </source>
</evidence>
<dbReference type="Pfam" id="PF00106">
    <property type="entry name" value="adh_short"/>
    <property type="match status" value="1"/>
</dbReference>
<dbReference type="PANTHER" id="PTHR42901:SF1">
    <property type="entry name" value="ALCOHOL DEHYDROGENASE"/>
    <property type="match status" value="1"/>
</dbReference>
<organism evidence="3 4">
    <name type="scientific">Aulographum hederae CBS 113979</name>
    <dbReference type="NCBI Taxonomy" id="1176131"/>
    <lineage>
        <taxon>Eukaryota</taxon>
        <taxon>Fungi</taxon>
        <taxon>Dikarya</taxon>
        <taxon>Ascomycota</taxon>
        <taxon>Pezizomycotina</taxon>
        <taxon>Dothideomycetes</taxon>
        <taxon>Pleosporomycetidae</taxon>
        <taxon>Aulographales</taxon>
        <taxon>Aulographaceae</taxon>
    </lineage>
</organism>
<dbReference type="Proteomes" id="UP000800041">
    <property type="component" value="Unassembled WGS sequence"/>
</dbReference>
<sequence length="303" mass="32206">MDSLPADYFVTSMQFTKKTYRDQYPAIDPTSPALSQAGKVIVITGASRGLGARAFAPAFAKAGPKAMVLVARDLSKLHDVEKQISSINPSMKLLSIATDISSPASVTALFSQIVSTLGAPDVLINNAGVNQAMGPISSADPEAWEREFNMNAYGAFLMTQGFLKAVGSEKKATLINLTTGAAYGVFPGLAAYSISKLVAWQITAFVGVENENVTAVALHPGVVATEMLLESFERFAGDRPELVGGVAVWLCSGGEGEGGRKWLDGRFVSANWDVEGLEARREEVVEQNLLTVGLNAKLGREFV</sequence>
<evidence type="ECO:0000313" key="3">
    <source>
        <dbReference type="EMBL" id="KAF1991381.1"/>
    </source>
</evidence>
<keyword evidence="2" id="KW-0560">Oxidoreductase</keyword>
<gene>
    <name evidence="3" type="ORF">K402DRAFT_322244</name>
</gene>
<dbReference type="InterPro" id="IPR036291">
    <property type="entry name" value="NAD(P)-bd_dom_sf"/>
</dbReference>